<comment type="caution">
    <text evidence="1">The sequence shown here is derived from an EMBL/GenBank/DDBJ whole genome shotgun (WGS) entry which is preliminary data.</text>
</comment>
<dbReference type="RefSeq" id="WP_345056043.1">
    <property type="nucleotide sequence ID" value="NZ_BAABDK010000023.1"/>
</dbReference>
<sequence>MTFTGTRQGLLYGVCVAALVAGTQLQGVAQVPGPGRAETYAVLGAGKGAQFSLPQVRLADEAASQRINRTIARAVLALAKTPVDTTASLSKQLRQVATTDCCLTGSRFQVLLNQGYLLSVKLSMEFRGTPSYEQQRYLVFDLSSGQRLPLSALVADPPAQLAHRLETAVNRRMGEFLADSATRKHPGRAALAQTLHWNATKRQVDFAGGAPAVSLQEFALTPHALVLLYPTNQQAATLADVPEETYRFPYARLQAQGRLAELVQKNTPAAR</sequence>
<evidence type="ECO:0000313" key="2">
    <source>
        <dbReference type="Proteomes" id="UP001501469"/>
    </source>
</evidence>
<dbReference type="EMBL" id="BAABDK010000023">
    <property type="protein sequence ID" value="GAA4041851.1"/>
    <property type="molecule type" value="Genomic_DNA"/>
</dbReference>
<evidence type="ECO:0000313" key="1">
    <source>
        <dbReference type="EMBL" id="GAA4041851.1"/>
    </source>
</evidence>
<gene>
    <name evidence="1" type="ORF">GCM10022409_29830</name>
</gene>
<organism evidence="1 2">
    <name type="scientific">Hymenobacter glaciei</name>
    <dbReference type="NCBI Taxonomy" id="877209"/>
    <lineage>
        <taxon>Bacteria</taxon>
        <taxon>Pseudomonadati</taxon>
        <taxon>Bacteroidota</taxon>
        <taxon>Cytophagia</taxon>
        <taxon>Cytophagales</taxon>
        <taxon>Hymenobacteraceae</taxon>
        <taxon>Hymenobacter</taxon>
    </lineage>
</organism>
<name>A0ABP7UEV0_9BACT</name>
<evidence type="ECO:0008006" key="3">
    <source>
        <dbReference type="Google" id="ProtNLM"/>
    </source>
</evidence>
<dbReference type="Proteomes" id="UP001501469">
    <property type="component" value="Unassembled WGS sequence"/>
</dbReference>
<keyword evidence="2" id="KW-1185">Reference proteome</keyword>
<reference evidence="2" key="1">
    <citation type="journal article" date="2019" name="Int. J. Syst. Evol. Microbiol.">
        <title>The Global Catalogue of Microorganisms (GCM) 10K type strain sequencing project: providing services to taxonomists for standard genome sequencing and annotation.</title>
        <authorList>
            <consortium name="The Broad Institute Genomics Platform"/>
            <consortium name="The Broad Institute Genome Sequencing Center for Infectious Disease"/>
            <person name="Wu L."/>
            <person name="Ma J."/>
        </authorList>
    </citation>
    <scope>NUCLEOTIDE SEQUENCE [LARGE SCALE GENOMIC DNA]</scope>
    <source>
        <strain evidence="2">JCM 17225</strain>
    </source>
</reference>
<protein>
    <recommendedName>
        <fullName evidence="3">DUF3298 domain-containing protein</fullName>
    </recommendedName>
</protein>
<accession>A0ABP7UEV0</accession>
<proteinExistence type="predicted"/>